<name>A0A9W6GR78_9HYPH</name>
<accession>A0A9W6GR78</accession>
<evidence type="ECO:0000313" key="1">
    <source>
        <dbReference type="EMBL" id="GLI91429.1"/>
    </source>
</evidence>
<proteinExistence type="predicted"/>
<comment type="caution">
    <text evidence="1">The sequence shown here is derived from an EMBL/GenBank/DDBJ whole genome shotgun (WGS) entry which is preliminary data.</text>
</comment>
<dbReference type="EMBL" id="BSEC01000001">
    <property type="protein sequence ID" value="GLI91429.1"/>
    <property type="molecule type" value="Genomic_DNA"/>
</dbReference>
<dbReference type="AlphaFoldDB" id="A0A9W6GR78"/>
<keyword evidence="2" id="KW-1185">Reference proteome</keyword>
<reference evidence="1" key="1">
    <citation type="journal article" date="2023" name="Int. J. Syst. Evol. Microbiol.">
        <title>Methylocystis iwaonis sp. nov., a type II methane-oxidizing bacterium from surface soil of a rice paddy field in Japan, and emended description of the genus Methylocystis (ex Whittenbury et al. 1970) Bowman et al. 1993.</title>
        <authorList>
            <person name="Kaise H."/>
            <person name="Sawadogo J.B."/>
            <person name="Alam M.S."/>
            <person name="Ueno C."/>
            <person name="Dianou D."/>
            <person name="Shinjo R."/>
            <person name="Asakawa S."/>
        </authorList>
    </citation>
    <scope>NUCLEOTIDE SEQUENCE</scope>
    <source>
        <strain evidence="1">LMG27198</strain>
    </source>
</reference>
<dbReference type="Proteomes" id="UP001144323">
    <property type="component" value="Unassembled WGS sequence"/>
</dbReference>
<gene>
    <name evidence="1" type="ORF">LMG27198_04210</name>
</gene>
<protein>
    <submittedName>
        <fullName evidence="1">Uncharacterized protein</fullName>
    </submittedName>
</protein>
<evidence type="ECO:0000313" key="2">
    <source>
        <dbReference type="Proteomes" id="UP001144323"/>
    </source>
</evidence>
<sequence>MTTQDFIVTDQSSVWLFEPRTEAAQRFVRQQVALDEWLWLGERFAVDYLAAAALAEDLENEGFMVETRH</sequence>
<dbReference type="RefSeq" id="WP_281800071.1">
    <property type="nucleotide sequence ID" value="NZ_BSEC01000001.1"/>
</dbReference>
<organism evidence="1 2">
    <name type="scientific">Methylocystis echinoides</name>
    <dbReference type="NCBI Taxonomy" id="29468"/>
    <lineage>
        <taxon>Bacteria</taxon>
        <taxon>Pseudomonadati</taxon>
        <taxon>Pseudomonadota</taxon>
        <taxon>Alphaproteobacteria</taxon>
        <taxon>Hyphomicrobiales</taxon>
        <taxon>Methylocystaceae</taxon>
        <taxon>Methylocystis</taxon>
    </lineage>
</organism>